<keyword evidence="1" id="KW-0732">Signal</keyword>
<proteinExistence type="predicted"/>
<protein>
    <submittedName>
        <fullName evidence="2">Uncharacterized protein</fullName>
    </submittedName>
</protein>
<dbReference type="Proteomes" id="UP000324022">
    <property type="component" value="Unassembled WGS sequence"/>
</dbReference>
<sequence>MVTCRAVLVLAGFVLSAVEIHSLPAGGPPSTSSPSFQLWTPTTDGDPPSLRSPSFRFWAPATDGEHGTVRGDFHGEPFTPGESIYRHQIDPNALATHADQGGWTYSLPPPGPGFDHLQKGKDTVHIPQFQSSPVLEPSAQSSRFMPEYGLHPAGDSFAQASFEPDYAHWESRPTFSHLEGMHQYAHPSDIAQPASSYNQWHESERNLPYMLPEQQAAASAHWHNAQQDPLYTHAGHFDQRTDAWSHLQEAQGDTIAQQHAISEEELHNAITDLLRDESLWTVSNTMGPLPSSPHWTTPVFPEAQDSAYAPLRQHSEHSVNPHLHAAEALGLPIQGSGPAVAFTEASHHPNKETTIAVDKHFGPPAKRTPLQESIENFSILFGSGFVKGRDQGMAYFPAAAAQHSWVKAKVPFANKQDLAHRLSVQSLSRHQLAAGPKSWEEMGLRMLFAQDNNNAYGIVDAELLKGFFPGLSEQDKLLLKDGSVALIEVQRKAEHANNYIYRLYGIFDTSRFESLKHL</sequence>
<name>A0A5C3EPZ1_9BASI</name>
<gene>
    <name evidence="2" type="ORF">UTRI_10262</name>
</gene>
<evidence type="ECO:0000256" key="1">
    <source>
        <dbReference type="SAM" id="SignalP"/>
    </source>
</evidence>
<dbReference type="EMBL" id="OOIN01000048">
    <property type="protein sequence ID" value="SPO32704.1"/>
    <property type="molecule type" value="Genomic_DNA"/>
</dbReference>
<organism evidence="2 3">
    <name type="scientific">Ustilago trichophora</name>
    <dbReference type="NCBI Taxonomy" id="86804"/>
    <lineage>
        <taxon>Eukaryota</taxon>
        <taxon>Fungi</taxon>
        <taxon>Dikarya</taxon>
        <taxon>Basidiomycota</taxon>
        <taxon>Ustilaginomycotina</taxon>
        <taxon>Ustilaginomycetes</taxon>
        <taxon>Ustilaginales</taxon>
        <taxon>Ustilaginaceae</taxon>
        <taxon>Ustilago</taxon>
    </lineage>
</organism>
<reference evidence="2 3" key="1">
    <citation type="submission" date="2018-03" db="EMBL/GenBank/DDBJ databases">
        <authorList>
            <person name="Guldener U."/>
        </authorList>
    </citation>
    <scope>NUCLEOTIDE SEQUENCE [LARGE SCALE GENOMIC DNA]</scope>
    <source>
        <strain evidence="2 3">NBRC100155</strain>
    </source>
</reference>
<evidence type="ECO:0000313" key="3">
    <source>
        <dbReference type="Proteomes" id="UP000324022"/>
    </source>
</evidence>
<keyword evidence="3" id="KW-1185">Reference proteome</keyword>
<feature type="signal peptide" evidence="1">
    <location>
        <begin position="1"/>
        <end position="16"/>
    </location>
</feature>
<dbReference type="AlphaFoldDB" id="A0A5C3EPZ1"/>
<feature type="chain" id="PRO_5022871687" evidence="1">
    <location>
        <begin position="17"/>
        <end position="518"/>
    </location>
</feature>
<evidence type="ECO:0000313" key="2">
    <source>
        <dbReference type="EMBL" id="SPO32704.1"/>
    </source>
</evidence>
<dbReference type="OrthoDB" id="2556812at2759"/>
<accession>A0A5C3EPZ1</accession>